<feature type="compositionally biased region" description="Low complexity" evidence="2">
    <location>
        <begin position="643"/>
        <end position="670"/>
    </location>
</feature>
<dbReference type="InterPro" id="IPR019160">
    <property type="entry name" value="Sec3_CC"/>
</dbReference>
<gene>
    <name evidence="4" type="ORF">LSCM1_07233</name>
</gene>
<dbReference type="GO" id="GO:0005546">
    <property type="term" value="F:phosphatidylinositol-4,5-bisphosphate binding"/>
    <property type="evidence" value="ECO:0007669"/>
    <property type="project" value="TreeGrafter"/>
</dbReference>
<dbReference type="KEGG" id="lmat:92517128"/>
<dbReference type="PANTHER" id="PTHR16092:SF14">
    <property type="entry name" value="EXOCYST COMPLEX COMPONENT 1 ISOFORM X1"/>
    <property type="match status" value="1"/>
</dbReference>
<reference evidence="5" key="2">
    <citation type="journal article" date="2021" name="Sci. Data">
        <title>Chromosome-scale genome sequencing, assembly and annotation of six genomes from subfamily Leishmaniinae.</title>
        <authorList>
            <person name="Almutairi H."/>
            <person name="Urbaniak M.D."/>
            <person name="Bates M.D."/>
            <person name="Jariyapan N."/>
            <person name="Kwakye-Nuako G."/>
            <person name="Thomaz Soccol V."/>
            <person name="Al-Salem W.S."/>
            <person name="Dillon R.J."/>
            <person name="Bates P.A."/>
            <person name="Gatherer D."/>
        </authorList>
    </citation>
    <scope>NUCLEOTIDE SEQUENCE [LARGE SCALE GENOMIC DNA]</scope>
</reference>
<protein>
    <recommendedName>
        <fullName evidence="3">Exocyst complex component Sec3 coiled-coil domain-containing protein</fullName>
    </recommendedName>
</protein>
<evidence type="ECO:0000256" key="2">
    <source>
        <dbReference type="SAM" id="MobiDB-lite"/>
    </source>
</evidence>
<keyword evidence="5" id="KW-1185">Reference proteome</keyword>
<comment type="caution">
    <text evidence="4">The sequence shown here is derived from an EMBL/GenBank/DDBJ whole genome shotgun (WGS) entry which is preliminary data.</text>
</comment>
<name>A0A836HKJ9_9TRYP</name>
<accession>A0A836HKJ9</accession>
<dbReference type="Proteomes" id="UP000673552">
    <property type="component" value="Unassembled WGS sequence"/>
</dbReference>
<feature type="region of interest" description="Disordered" evidence="2">
    <location>
        <begin position="700"/>
        <end position="761"/>
    </location>
</feature>
<evidence type="ECO:0000259" key="3">
    <source>
        <dbReference type="Pfam" id="PF09763"/>
    </source>
</evidence>
<dbReference type="OrthoDB" id="276486at2759"/>
<feature type="region of interest" description="Disordered" evidence="2">
    <location>
        <begin position="511"/>
        <end position="536"/>
    </location>
</feature>
<proteinExistence type="predicted"/>
<evidence type="ECO:0000256" key="1">
    <source>
        <dbReference type="SAM" id="Coils"/>
    </source>
</evidence>
<dbReference type="GO" id="GO:0006887">
    <property type="term" value="P:exocytosis"/>
    <property type="evidence" value="ECO:0007669"/>
    <property type="project" value="InterPro"/>
</dbReference>
<evidence type="ECO:0000313" key="4">
    <source>
        <dbReference type="EMBL" id="KAG5485820.1"/>
    </source>
</evidence>
<dbReference type="RefSeq" id="XP_067180973.1">
    <property type="nucleotide sequence ID" value="XM_067324616.1"/>
</dbReference>
<sequence length="1139" mass="126221">MSRYRELQPIIDDVFHQRGEEVVAHEAVSEISSRKKATKPRLLILSHLLGSNGSATLSIVTVSPSGQRVKLKSAFAVDRLVSISNEGSFDATFNFGASGVLSVSFESHIQREMFVAAARRIRASPSSSSGARGGYADNGLGSIRGVLTEAVGAQVEADAAARVRKLRQDRRRVFTTEEEKHLLRHIGSRGAGFDDIKQFQEILLRQQKSYELRSLNLLTTSDAAWQEAQHQVQDLIQDVEEVEQRIEEYSTHLLSKKGVLQQVEHDNNTLQQRQQNLEALHIMMSNLRDQLRLAPATLTLLSRLRTVPEEGLVAFFSEGSNAVALSVAMKHMQSVLHNPKLDSDFPITAVAERKMFFLEQRQMITQRSKSYIMAIIESFEARYLADKTRYSRGASLVWRLHTELAHKLLSISDIICSLDRIDVEGFHTALRKYRTSMQRVYAREITYFFQCLRKQVKKVSPWRGPFLLGTSESRKEAVSMRMETAQAGETPRMYSRGGLATPALTPRLTQFDDDSGYEAGAGGRAASGTGGSEDHRSLSVQFPSVADLNVQGRVPASAIELYRSAGTLRRLDARAETSSMLRGIKSLTPSSTSGGGHVRPDLAFAIALESCVLAVLHEEAILKRCFNLFSDPAEKSGNDKGTADSSDAGADAPTGDSKRTGAATPRGAAGSDRAQLGQESLLELFGGADADHLVLALQGTSRSASTQHSRSSSRDIGLPPRPPPAGYGGGGRGHGAPPFPHRRTWSGASSTGYSRDNNSIGSDCADDEADRAFRMALRRNFLIRHMRDLALFFVEKCDRIYCVPILSMIRAYRATAAGKAMLPSESAFCQAMLGEVEAVMVGGMTRFVAEQTESIQQCRRRYVVRPTALLHCFAKMPALFLRFEAVHNALAANVCDRTEYASIALSLVDQSFDALDQITNVKSTGGDQKAEQLKLRELIAQKLHSVLDGVEADINSLKWVFVQQYRHQAFFCALYLTMPSDSFAVELLQDHYTSAKMKRDRYEELYLTRVLLVRSFPVFGVFALSAEDLSTIYSKEELRHHKALSADAVKKVVDGLEKEMRAGVRASAARMKKHFLCDVDLSGNEASFHKTLLQRTWQHFSTLLLKKFDFLVELLTWPAYRDVVLPMSRSDVVEVLAAY</sequence>
<dbReference type="GO" id="GO:0005886">
    <property type="term" value="C:plasma membrane"/>
    <property type="evidence" value="ECO:0007669"/>
    <property type="project" value="TreeGrafter"/>
</dbReference>
<feature type="compositionally biased region" description="Polar residues" evidence="2">
    <location>
        <begin position="746"/>
        <end position="761"/>
    </location>
</feature>
<feature type="coiled-coil region" evidence="1">
    <location>
        <begin position="225"/>
        <end position="290"/>
    </location>
</feature>
<dbReference type="GO" id="GO:0000145">
    <property type="term" value="C:exocyst"/>
    <property type="evidence" value="ECO:0007669"/>
    <property type="project" value="InterPro"/>
</dbReference>
<dbReference type="GeneID" id="92517128"/>
<keyword evidence="1" id="KW-0175">Coiled coil</keyword>
<feature type="region of interest" description="Disordered" evidence="2">
    <location>
        <begin position="635"/>
        <end position="673"/>
    </location>
</feature>
<dbReference type="PANTHER" id="PTHR16092">
    <property type="entry name" value="SEC3/SYNTAXIN-RELATED"/>
    <property type="match status" value="1"/>
</dbReference>
<feature type="compositionally biased region" description="Gly residues" evidence="2">
    <location>
        <begin position="519"/>
        <end position="531"/>
    </location>
</feature>
<dbReference type="GO" id="GO:0006893">
    <property type="term" value="P:Golgi to plasma membrane transport"/>
    <property type="evidence" value="ECO:0007669"/>
    <property type="project" value="TreeGrafter"/>
</dbReference>
<dbReference type="AlphaFoldDB" id="A0A836HKJ9"/>
<dbReference type="EMBL" id="JAFEUZ010000008">
    <property type="protein sequence ID" value="KAG5485820.1"/>
    <property type="molecule type" value="Genomic_DNA"/>
</dbReference>
<feature type="domain" description="Exocyst complex component Sec3 coiled-coil" evidence="3">
    <location>
        <begin position="197"/>
        <end position="330"/>
    </location>
</feature>
<reference evidence="5" key="1">
    <citation type="journal article" date="2021" name="Microbiol. Resour. Announc.">
        <title>LGAAP: Leishmaniinae Genome Assembly and Annotation Pipeline.</title>
        <authorList>
            <person name="Almutairi H."/>
            <person name="Urbaniak M.D."/>
            <person name="Bates M.D."/>
            <person name="Jariyapan N."/>
            <person name="Kwakye-Nuako G."/>
            <person name="Thomaz-Soccol V."/>
            <person name="Al-Salem W.S."/>
            <person name="Dillon R.J."/>
            <person name="Bates P.A."/>
            <person name="Gatherer D."/>
        </authorList>
    </citation>
    <scope>NUCLEOTIDE SEQUENCE [LARGE SCALE GENOMIC DNA]</scope>
</reference>
<evidence type="ECO:0000313" key="5">
    <source>
        <dbReference type="Proteomes" id="UP000673552"/>
    </source>
</evidence>
<feature type="compositionally biased region" description="Low complexity" evidence="2">
    <location>
        <begin position="701"/>
        <end position="710"/>
    </location>
</feature>
<organism evidence="4 5">
    <name type="scientific">Leishmania martiniquensis</name>
    <dbReference type="NCBI Taxonomy" id="1580590"/>
    <lineage>
        <taxon>Eukaryota</taxon>
        <taxon>Discoba</taxon>
        <taxon>Euglenozoa</taxon>
        <taxon>Kinetoplastea</taxon>
        <taxon>Metakinetoplastina</taxon>
        <taxon>Trypanosomatida</taxon>
        <taxon>Trypanosomatidae</taxon>
        <taxon>Leishmaniinae</taxon>
        <taxon>Leishmania</taxon>
    </lineage>
</organism>
<dbReference type="Pfam" id="PF09763">
    <property type="entry name" value="Sec3_CC"/>
    <property type="match status" value="1"/>
</dbReference>